<dbReference type="Proteomes" id="UP000803844">
    <property type="component" value="Unassembled WGS sequence"/>
</dbReference>
<gene>
    <name evidence="9" type="ORF">M406DRAFT_263954</name>
</gene>
<keyword evidence="3" id="KW-0804">Transcription</keyword>
<dbReference type="AlphaFoldDB" id="A0A9P5CKY6"/>
<dbReference type="GO" id="GO:0006351">
    <property type="term" value="P:DNA-templated transcription"/>
    <property type="evidence" value="ECO:0007669"/>
    <property type="project" value="InterPro"/>
</dbReference>
<comment type="caution">
    <text evidence="9">The sequence shown here is derived from an EMBL/GenBank/DDBJ whole genome shotgun (WGS) entry which is preliminary data.</text>
</comment>
<feature type="domain" description="Zn(2)-C6 fungal-type" evidence="7">
    <location>
        <begin position="38"/>
        <end position="84"/>
    </location>
</feature>
<evidence type="ECO:0000256" key="6">
    <source>
        <dbReference type="SAM" id="Phobius"/>
    </source>
</evidence>
<keyword evidence="10" id="KW-1185">Reference proteome</keyword>
<dbReference type="CDD" id="cd12148">
    <property type="entry name" value="fungal_TF_MHR"/>
    <property type="match status" value="1"/>
</dbReference>
<dbReference type="InterPro" id="IPR051127">
    <property type="entry name" value="Fungal_SecMet_Regulators"/>
</dbReference>
<evidence type="ECO:0000256" key="5">
    <source>
        <dbReference type="SAM" id="MobiDB-lite"/>
    </source>
</evidence>
<dbReference type="SUPFAM" id="SSF57701">
    <property type="entry name" value="Zn2/Cys6 DNA-binding domain"/>
    <property type="match status" value="1"/>
</dbReference>
<keyword evidence="1" id="KW-0479">Metal-binding</keyword>
<dbReference type="OrthoDB" id="2351791at2759"/>
<evidence type="ECO:0000256" key="3">
    <source>
        <dbReference type="ARBA" id="ARBA00023163"/>
    </source>
</evidence>
<dbReference type="GeneID" id="63834754"/>
<keyword evidence="6" id="KW-0812">Transmembrane</keyword>
<evidence type="ECO:0000256" key="1">
    <source>
        <dbReference type="ARBA" id="ARBA00022723"/>
    </source>
</evidence>
<dbReference type="GO" id="GO:0000435">
    <property type="term" value="P:positive regulation of transcription from RNA polymerase II promoter by galactose"/>
    <property type="evidence" value="ECO:0007669"/>
    <property type="project" value="TreeGrafter"/>
</dbReference>
<dbReference type="GO" id="GO:0008270">
    <property type="term" value="F:zinc ion binding"/>
    <property type="evidence" value="ECO:0007669"/>
    <property type="project" value="InterPro"/>
</dbReference>
<keyword evidence="2" id="KW-0805">Transcription regulation</keyword>
<dbReference type="PANTHER" id="PTHR47424">
    <property type="entry name" value="REGULATORY PROTEIN GAL4"/>
    <property type="match status" value="1"/>
</dbReference>
<accession>A0A9P5CKY6</accession>
<feature type="domain" description="Xylanolytic transcriptional activator regulatory" evidence="8">
    <location>
        <begin position="329"/>
        <end position="402"/>
    </location>
</feature>
<feature type="transmembrane region" description="Helical" evidence="6">
    <location>
        <begin position="312"/>
        <end position="337"/>
    </location>
</feature>
<evidence type="ECO:0000313" key="10">
    <source>
        <dbReference type="Proteomes" id="UP000803844"/>
    </source>
</evidence>
<feature type="transmembrane region" description="Helical" evidence="6">
    <location>
        <begin position="516"/>
        <end position="535"/>
    </location>
</feature>
<dbReference type="PANTHER" id="PTHR47424:SF9">
    <property type="entry name" value="TAH-2"/>
    <property type="match status" value="1"/>
</dbReference>
<proteinExistence type="predicted"/>
<evidence type="ECO:0000256" key="2">
    <source>
        <dbReference type="ARBA" id="ARBA00023015"/>
    </source>
</evidence>
<organism evidence="9 10">
    <name type="scientific">Cryphonectria parasitica (strain ATCC 38755 / EP155)</name>
    <dbReference type="NCBI Taxonomy" id="660469"/>
    <lineage>
        <taxon>Eukaryota</taxon>
        <taxon>Fungi</taxon>
        <taxon>Dikarya</taxon>
        <taxon>Ascomycota</taxon>
        <taxon>Pezizomycotina</taxon>
        <taxon>Sordariomycetes</taxon>
        <taxon>Sordariomycetidae</taxon>
        <taxon>Diaporthales</taxon>
        <taxon>Cryphonectriaceae</taxon>
        <taxon>Cryphonectria-Endothia species complex</taxon>
        <taxon>Cryphonectria</taxon>
    </lineage>
</organism>
<evidence type="ECO:0000259" key="8">
    <source>
        <dbReference type="SMART" id="SM00906"/>
    </source>
</evidence>
<dbReference type="Pfam" id="PF04082">
    <property type="entry name" value="Fungal_trans"/>
    <property type="match status" value="1"/>
</dbReference>
<evidence type="ECO:0000313" key="9">
    <source>
        <dbReference type="EMBL" id="KAF3762769.1"/>
    </source>
</evidence>
<reference evidence="9" key="1">
    <citation type="journal article" date="2020" name="Phytopathology">
        <title>Genome sequence of the chestnut blight fungus Cryphonectria parasitica EP155: A fundamental resource for an archetypical invasive plant pathogen.</title>
        <authorList>
            <person name="Crouch J.A."/>
            <person name="Dawe A."/>
            <person name="Aerts A."/>
            <person name="Barry K."/>
            <person name="Churchill A.C.L."/>
            <person name="Grimwood J."/>
            <person name="Hillman B."/>
            <person name="Milgroom M.G."/>
            <person name="Pangilinan J."/>
            <person name="Smith M."/>
            <person name="Salamov A."/>
            <person name="Schmutz J."/>
            <person name="Yadav J."/>
            <person name="Grigoriev I.V."/>
            <person name="Nuss D."/>
        </authorList>
    </citation>
    <scope>NUCLEOTIDE SEQUENCE</scope>
    <source>
        <strain evidence="9">EP155</strain>
    </source>
</reference>
<feature type="compositionally biased region" description="Basic residues" evidence="5">
    <location>
        <begin position="79"/>
        <end position="88"/>
    </location>
</feature>
<protein>
    <recommendedName>
        <fullName evidence="11">Zn(2)-C6 fungal-type domain-containing protein</fullName>
    </recommendedName>
</protein>
<feature type="region of interest" description="Disordered" evidence="5">
    <location>
        <begin position="1"/>
        <end position="34"/>
    </location>
</feature>
<evidence type="ECO:0008006" key="11">
    <source>
        <dbReference type="Google" id="ProtNLM"/>
    </source>
</evidence>
<sequence length="683" mass="74652">MDATAAATTTTAATPTPDSFARPSSEQDAHEETHLIRSRVANACDGCKARKAVKCDGKLPCSYCTRRQRPHTCKYSPPRQRRHPRPRTQPRTPSLNSPSASHHGGSEQVKPATPLPHHEQSGSGGDRPVTSSDDHEEAEVPREARLLCDAQGKLIFIGDCAPLSFFQTVRQLVTSRVDPSAFAPQTSRYSVLENATSRSSLTSGIAAAAAAPPPVDIEDIPSAVAAYLSVTSGMVDLFVSEARLAEDIALWASNSLASGHRADDVASTVNYLVLALGTQRADEDRAQLYFEHARDHALATLNGSLSIETVQAFILVTLYMLCACQINGAFLFFGLAVRAAYSIGVHRTEVNSRFGHEVHRHRDRIWKSLRIVDLFLSTSMGRPPCVSDVDCTVPYRQVDAQGHELYDILNASVQIFLILEGIVLEVYSRRKITFQLTEGVSRQLRDFSVRWLHQLKRVVSSPVEGEDSAEVSGACQVLATYYYAVMLVSRPFLILMVDQVLDLVEKGLVTGRRPILVSWLFAGSLVLGAGLLGNFGRVLEKYARMSMAALDHFAKIDTHAAQYAMISKSLLTTALEYLEKKEVQERLQRTESSAQLFGLLPHGPRDADSATIGRRSPDFGAGSPFFSDLDPTFLTMSNNLSRSPDLSLMNTVFDGDESSFGGLNLFPLLETGGGGHIDLANYL</sequence>
<keyword evidence="6" id="KW-1133">Transmembrane helix</keyword>
<dbReference type="RefSeq" id="XP_040773748.1">
    <property type="nucleotide sequence ID" value="XM_040917625.1"/>
</dbReference>
<evidence type="ECO:0000259" key="7">
    <source>
        <dbReference type="SMART" id="SM00066"/>
    </source>
</evidence>
<dbReference type="SMART" id="SM00066">
    <property type="entry name" value="GAL4"/>
    <property type="match status" value="1"/>
</dbReference>
<feature type="transmembrane region" description="Helical" evidence="6">
    <location>
        <begin position="478"/>
        <end position="496"/>
    </location>
</feature>
<feature type="region of interest" description="Disordered" evidence="5">
    <location>
        <begin position="70"/>
        <end position="140"/>
    </location>
</feature>
<evidence type="ECO:0000256" key="4">
    <source>
        <dbReference type="ARBA" id="ARBA00023242"/>
    </source>
</evidence>
<dbReference type="EMBL" id="MU032350">
    <property type="protein sequence ID" value="KAF3762769.1"/>
    <property type="molecule type" value="Genomic_DNA"/>
</dbReference>
<dbReference type="GO" id="GO:0000978">
    <property type="term" value="F:RNA polymerase II cis-regulatory region sequence-specific DNA binding"/>
    <property type="evidence" value="ECO:0007669"/>
    <property type="project" value="TreeGrafter"/>
</dbReference>
<feature type="compositionally biased region" description="Low complexity" evidence="5">
    <location>
        <begin position="1"/>
        <end position="17"/>
    </location>
</feature>
<feature type="compositionally biased region" description="Basic and acidic residues" evidence="5">
    <location>
        <begin position="25"/>
        <end position="34"/>
    </location>
</feature>
<dbReference type="InterPro" id="IPR001138">
    <property type="entry name" value="Zn2Cys6_DnaBD"/>
</dbReference>
<keyword evidence="6" id="KW-0472">Membrane</keyword>
<dbReference type="Gene3D" id="4.10.240.10">
    <property type="entry name" value="Zn(2)-C6 fungal-type DNA-binding domain"/>
    <property type="match status" value="1"/>
</dbReference>
<dbReference type="GO" id="GO:0005634">
    <property type="term" value="C:nucleus"/>
    <property type="evidence" value="ECO:0007669"/>
    <property type="project" value="TreeGrafter"/>
</dbReference>
<name>A0A9P5CKY6_CRYP1</name>
<dbReference type="InterPro" id="IPR036864">
    <property type="entry name" value="Zn2-C6_fun-type_DNA-bd_sf"/>
</dbReference>
<dbReference type="InterPro" id="IPR007219">
    <property type="entry name" value="XnlR_reg_dom"/>
</dbReference>
<keyword evidence="4" id="KW-0539">Nucleus</keyword>
<dbReference type="GO" id="GO:0000981">
    <property type="term" value="F:DNA-binding transcription factor activity, RNA polymerase II-specific"/>
    <property type="evidence" value="ECO:0007669"/>
    <property type="project" value="InterPro"/>
</dbReference>
<dbReference type="SMART" id="SM00906">
    <property type="entry name" value="Fungal_trans"/>
    <property type="match status" value="1"/>
</dbReference>